<dbReference type="EMBL" id="LAZR01018897">
    <property type="protein sequence ID" value="KKL94548.1"/>
    <property type="molecule type" value="Genomic_DNA"/>
</dbReference>
<sequence length="494" mass="53084">MTINTFTAGLEQSHWVARTGVSPAPAGQTALAMGDNTKTGGSDARRSTYHSWDIDGIPKNAIIDEAYIEFVRSQSGSSGDSDTDNFEHAMALMYADGHWNRSAQNALHQAQGAPYYHAPAQTDVLSFRARNSADVEIAATMTDFTGVIWLANAVAQLQGLGTTVEIPAGEDLKVVRVLMQRLDTPLPADPTLTIKLYTLFDNGRQFALDTLVASSDPIAYSALTASPGSSDIDFTFATAIPSQAAARWMGLVIEGEIFDPIYLGTQRYQLQHRTGGPSQIVYPSGSAGSMIIASASTDIANANSLVGYFNERSVPCIYPASSSTPITTPFQRFFGSVMTKRECGPWDFEVPKTYGSAVASEEFPNFVQNIQDWIDSAHYSPLEGKTWIGLMVDIPSPENIIWLSAGPAHPTLAAYKLILDWHVAPAPVLLAGDLTRRTIVTAGDLTREVAVTAGDLMREAAVTAGDLTRRRVVTAGDLTRRTSVTAGNLKRGGS</sequence>
<protein>
    <submittedName>
        <fullName evidence="1">Uncharacterized protein</fullName>
    </submittedName>
</protein>
<reference evidence="1" key="1">
    <citation type="journal article" date="2015" name="Nature">
        <title>Complex archaea that bridge the gap between prokaryotes and eukaryotes.</title>
        <authorList>
            <person name="Spang A."/>
            <person name="Saw J.H."/>
            <person name="Jorgensen S.L."/>
            <person name="Zaremba-Niedzwiedzka K."/>
            <person name="Martijn J."/>
            <person name="Lind A.E."/>
            <person name="van Eijk R."/>
            <person name="Schleper C."/>
            <person name="Guy L."/>
            <person name="Ettema T.J."/>
        </authorList>
    </citation>
    <scope>NUCLEOTIDE SEQUENCE</scope>
</reference>
<evidence type="ECO:0000313" key="1">
    <source>
        <dbReference type="EMBL" id="KKL94548.1"/>
    </source>
</evidence>
<organism evidence="1">
    <name type="scientific">marine sediment metagenome</name>
    <dbReference type="NCBI Taxonomy" id="412755"/>
    <lineage>
        <taxon>unclassified sequences</taxon>
        <taxon>metagenomes</taxon>
        <taxon>ecological metagenomes</taxon>
    </lineage>
</organism>
<comment type="caution">
    <text evidence="1">The sequence shown here is derived from an EMBL/GenBank/DDBJ whole genome shotgun (WGS) entry which is preliminary data.</text>
</comment>
<accession>A0A0F9G744</accession>
<name>A0A0F9G744_9ZZZZ</name>
<proteinExistence type="predicted"/>
<dbReference type="AlphaFoldDB" id="A0A0F9G744"/>
<gene>
    <name evidence="1" type="ORF">LCGC14_1863570</name>
</gene>